<dbReference type="KEGG" id="hro:HELRODRAFT_184881"/>
<keyword evidence="9" id="KW-1185">Reference proteome</keyword>
<comment type="subcellular location">
    <subcellularLocation>
        <location evidence="1 6">Nucleus</location>
    </subcellularLocation>
</comment>
<dbReference type="STRING" id="6412.T1FM46"/>
<dbReference type="OrthoDB" id="613763at2759"/>
<evidence type="ECO:0000256" key="1">
    <source>
        <dbReference type="ARBA" id="ARBA00004123"/>
    </source>
</evidence>
<name>T1FM46_HELRO</name>
<reference evidence="7 9" key="2">
    <citation type="journal article" date="2013" name="Nature">
        <title>Insights into bilaterian evolution from three spiralian genomes.</title>
        <authorList>
            <person name="Simakov O."/>
            <person name="Marletaz F."/>
            <person name="Cho S.J."/>
            <person name="Edsinger-Gonzales E."/>
            <person name="Havlak P."/>
            <person name="Hellsten U."/>
            <person name="Kuo D.H."/>
            <person name="Larsson T."/>
            <person name="Lv J."/>
            <person name="Arendt D."/>
            <person name="Savage R."/>
            <person name="Osoegawa K."/>
            <person name="de Jong P."/>
            <person name="Grimwood J."/>
            <person name="Chapman J.A."/>
            <person name="Shapiro H."/>
            <person name="Aerts A."/>
            <person name="Otillar R.P."/>
            <person name="Terry A.Y."/>
            <person name="Boore J.L."/>
            <person name="Grigoriev I.V."/>
            <person name="Lindberg D.R."/>
            <person name="Seaver E.C."/>
            <person name="Weisblat D.A."/>
            <person name="Putnam N.H."/>
            <person name="Rokhsar D.S."/>
        </authorList>
    </citation>
    <scope>NUCLEOTIDE SEQUENCE</scope>
</reference>
<dbReference type="EnsemblMetazoa" id="HelroT184881">
    <property type="protein sequence ID" value="HelroP184881"/>
    <property type="gene ID" value="HelroG184881"/>
</dbReference>
<dbReference type="Gene3D" id="1.10.10.10">
    <property type="entry name" value="Winged helix-like DNA-binding domain superfamily/Winged helix DNA-binding domain"/>
    <property type="match status" value="2"/>
</dbReference>
<proteinExistence type="inferred from homology"/>
<evidence type="ECO:0000256" key="4">
    <source>
        <dbReference type="ARBA" id="ARBA00023163"/>
    </source>
</evidence>
<keyword evidence="4 6" id="KW-0804">Transcription</keyword>
<evidence type="ECO:0000256" key="5">
    <source>
        <dbReference type="ARBA" id="ARBA00023242"/>
    </source>
</evidence>
<dbReference type="GO" id="GO:0005654">
    <property type="term" value="C:nucleoplasm"/>
    <property type="evidence" value="ECO:0007669"/>
    <property type="project" value="UniProtKB-ARBA"/>
</dbReference>
<reference evidence="9" key="1">
    <citation type="submission" date="2012-12" db="EMBL/GenBank/DDBJ databases">
        <authorList>
            <person name="Hellsten U."/>
            <person name="Grimwood J."/>
            <person name="Chapman J.A."/>
            <person name="Shapiro H."/>
            <person name="Aerts A."/>
            <person name="Otillar R.P."/>
            <person name="Terry A.Y."/>
            <person name="Boore J.L."/>
            <person name="Simakov O."/>
            <person name="Marletaz F."/>
            <person name="Cho S.-J."/>
            <person name="Edsinger-Gonzales E."/>
            <person name="Havlak P."/>
            <person name="Kuo D.-H."/>
            <person name="Larsson T."/>
            <person name="Lv J."/>
            <person name="Arendt D."/>
            <person name="Savage R."/>
            <person name="Osoegawa K."/>
            <person name="de Jong P."/>
            <person name="Lindberg D.R."/>
            <person name="Seaver E.C."/>
            <person name="Weisblat D.A."/>
            <person name="Putnam N.H."/>
            <person name="Grigoriev I.V."/>
            <person name="Rokhsar D.S."/>
        </authorList>
    </citation>
    <scope>NUCLEOTIDE SEQUENCE</scope>
</reference>
<dbReference type="OMA" id="VGTTKKC"/>
<dbReference type="PIRSF" id="PIRSF028763">
    <property type="entry name" value="RNA_pol_Rpc34"/>
    <property type="match status" value="1"/>
</dbReference>
<evidence type="ECO:0000313" key="8">
    <source>
        <dbReference type="EnsemblMetazoa" id="HelroP184881"/>
    </source>
</evidence>
<evidence type="ECO:0000256" key="3">
    <source>
        <dbReference type="ARBA" id="ARBA00022478"/>
    </source>
</evidence>
<dbReference type="GO" id="GO:0005737">
    <property type="term" value="C:cytoplasm"/>
    <property type="evidence" value="ECO:0007669"/>
    <property type="project" value="UniProtKB-ARBA"/>
</dbReference>
<dbReference type="GO" id="GO:0005666">
    <property type="term" value="C:RNA polymerase III complex"/>
    <property type="evidence" value="ECO:0000318"/>
    <property type="project" value="GO_Central"/>
</dbReference>
<keyword evidence="5 6" id="KW-0539">Nucleus</keyword>
<dbReference type="InterPro" id="IPR036388">
    <property type="entry name" value="WH-like_DNA-bd_sf"/>
</dbReference>
<evidence type="ECO:0000313" key="7">
    <source>
        <dbReference type="EMBL" id="ESO13213.1"/>
    </source>
</evidence>
<dbReference type="SUPFAM" id="SSF46785">
    <property type="entry name" value="Winged helix' DNA-binding domain"/>
    <property type="match status" value="2"/>
</dbReference>
<dbReference type="FunFam" id="1.10.10.10:FF:000237">
    <property type="entry name" value="DNA-directed RNA polymerase III subunit RPC6"/>
    <property type="match status" value="1"/>
</dbReference>
<evidence type="ECO:0000256" key="2">
    <source>
        <dbReference type="ARBA" id="ARBA00011038"/>
    </source>
</evidence>
<keyword evidence="3 6" id="KW-0240">DNA-directed RNA polymerase</keyword>
<dbReference type="GO" id="GO:0006383">
    <property type="term" value="P:transcription by RNA polymerase III"/>
    <property type="evidence" value="ECO:0007669"/>
    <property type="project" value="UniProtKB-UniRule"/>
</dbReference>
<dbReference type="HOGENOM" id="CLU_033661_1_0_1"/>
<dbReference type="Pfam" id="PF05158">
    <property type="entry name" value="RNA_pol_Rpc34"/>
    <property type="match status" value="1"/>
</dbReference>
<dbReference type="GeneID" id="20209895"/>
<dbReference type="InterPro" id="IPR036390">
    <property type="entry name" value="WH_DNA-bd_sf"/>
</dbReference>
<dbReference type="EMBL" id="KB095811">
    <property type="protein sequence ID" value="ESO13213.1"/>
    <property type="molecule type" value="Genomic_DNA"/>
</dbReference>
<dbReference type="EMBL" id="AMQM01000389">
    <property type="status" value="NOT_ANNOTATED_CDS"/>
    <property type="molecule type" value="Genomic_DNA"/>
</dbReference>
<dbReference type="InterPro" id="IPR016049">
    <property type="entry name" value="RNA_pol_Rpc34-like"/>
</dbReference>
<dbReference type="AlphaFoldDB" id="T1FM46"/>
<evidence type="ECO:0000256" key="6">
    <source>
        <dbReference type="PIRNR" id="PIRNR028763"/>
    </source>
</evidence>
<protein>
    <recommendedName>
        <fullName evidence="6">DNA-directed RNA polymerase III subunit RPC6</fullName>
        <shortName evidence="6">RNA polymerase III subunit C6</shortName>
    </recommendedName>
</protein>
<accession>T1FM46</accession>
<comment type="similarity">
    <text evidence="2 6">Belongs to the eukaryotic RPC34/RPC39 RNA polymerase subunit family.</text>
</comment>
<reference evidence="8" key="3">
    <citation type="submission" date="2015-06" db="UniProtKB">
        <authorList>
            <consortium name="EnsemblMetazoa"/>
        </authorList>
    </citation>
    <scope>IDENTIFICATION</scope>
</reference>
<dbReference type="eggNOG" id="KOG3233">
    <property type="taxonomic scope" value="Eukaryota"/>
</dbReference>
<comment type="function">
    <text evidence="6">DNA-dependent RNA polymerase catalyzes the transcription of DNA into RNA using the four ribonucleoside triphosphates as substrates. Specific peripheric component of RNA polymerase III which synthesizes small RNAs, such as 5S rRNA and tRNAs.</text>
</comment>
<dbReference type="InParanoid" id="T1FM46"/>
<dbReference type="FunFam" id="1.10.10.10:FF:000116">
    <property type="entry name" value="DNA-directed RNA polymerase III subunit RPC6"/>
    <property type="match status" value="1"/>
</dbReference>
<dbReference type="CTD" id="20209895"/>
<gene>
    <name evidence="8" type="primary">20209895</name>
    <name evidence="7" type="ORF">HELRODRAFT_184881</name>
</gene>
<dbReference type="Proteomes" id="UP000015101">
    <property type="component" value="Unassembled WGS sequence"/>
</dbReference>
<dbReference type="RefSeq" id="XP_009009933.1">
    <property type="nucleotide sequence ID" value="XM_009011685.1"/>
</dbReference>
<dbReference type="InterPro" id="IPR007832">
    <property type="entry name" value="RNA_pol_Rpc34"/>
</dbReference>
<dbReference type="PANTHER" id="PTHR12780">
    <property type="entry name" value="RNA POLYMERASE III DNA DIRECTED , 39KD SUBUNIT-RELATED"/>
    <property type="match status" value="1"/>
</dbReference>
<evidence type="ECO:0000313" key="9">
    <source>
        <dbReference type="Proteomes" id="UP000015101"/>
    </source>
</evidence>
<organism evidence="8 9">
    <name type="scientific">Helobdella robusta</name>
    <name type="common">Californian leech</name>
    <dbReference type="NCBI Taxonomy" id="6412"/>
    <lineage>
        <taxon>Eukaryota</taxon>
        <taxon>Metazoa</taxon>
        <taxon>Spiralia</taxon>
        <taxon>Lophotrochozoa</taxon>
        <taxon>Annelida</taxon>
        <taxon>Clitellata</taxon>
        <taxon>Hirudinea</taxon>
        <taxon>Rhynchobdellida</taxon>
        <taxon>Glossiphoniidae</taxon>
        <taxon>Helobdella</taxon>
    </lineage>
</organism>
<sequence>MSAAATLNVKKEPVDLMDIQDQLLKVVESHPNSITTQEIFDKLTSFSSQNVIDGLNALLKKNKLQVRKKANDELVYVLNTTSVVNNLKGADSEEKLVLQIIEEAGNKGIWNKIVHEKSKITIKQLDKILKNLEAKKLIKRVSSVAAARKKIYMLYDLVPDISLTGGSWYSEQRFDSEYVDLINACCLRILQQKVESCEASKNLLDPMAYHNSTFMSSSEILKVLTESNVSKITLSLNDIETLLETLVFDGKVQKRVVSSSGANSSSSSSQQPQQVTLYRTIPPIIQPTGLMRVPCGHCPVMNDCEVGGVISPETCVYMDEWLNF</sequence>
<dbReference type="FunCoup" id="T1FM46">
    <property type="interactions" value="1420"/>
</dbReference>